<comment type="caution">
    <text evidence="3">The sequence shown here is derived from an EMBL/GenBank/DDBJ whole genome shotgun (WGS) entry which is preliminary data.</text>
</comment>
<dbReference type="Gene3D" id="2.40.30.170">
    <property type="match status" value="1"/>
</dbReference>
<proteinExistence type="inferred from homology"/>
<name>A0ABQ4PFE6_9GAMM</name>
<dbReference type="RefSeq" id="WP_119977458.1">
    <property type="nucleotide sequence ID" value="NZ_BPFB01000015.1"/>
</dbReference>
<evidence type="ECO:0000256" key="1">
    <source>
        <dbReference type="ARBA" id="ARBA00009477"/>
    </source>
</evidence>
<sequence length="370" mass="40176">MQRFSATTSTTVLLILALAVTSSACQQPSEVPTIVQAAPKVATALLELAPSYQFEQQFTGTVRAGNTTGIGFELAGKIKQLTVDSGDNVAAGQVLARLDTALLEAEKREFEANLAQNSADLQLAKNTLERSLLLKQQGFASEQQLDELKGQLNSLQAGRQRLIAAIEANKLRISKSTLVAPFDGIIAIRNNNLGEVVALGSPLFTLVEQGNPQAIIGVPVNIAQTLQAGQSLPLSVNQQRYTAQIAGISAEVNPVTRTVAVRFTLPSDAPALNGELAYLYYEKTIQQPGFWIPLTSLTDGLRGLWNLYVLIPEAQERYRIERRDVDILYTRGEHAFVTGALKHGERYVTTGLHKRVVDEIVTLHSVPAPR</sequence>
<dbReference type="NCBIfam" id="TIGR01730">
    <property type="entry name" value="RND_mfp"/>
    <property type="match status" value="1"/>
</dbReference>
<dbReference type="PANTHER" id="PTHR30469:SF11">
    <property type="entry name" value="BLL4320 PROTEIN"/>
    <property type="match status" value="1"/>
</dbReference>
<feature type="chain" id="PRO_5046772630" evidence="2">
    <location>
        <begin position="25"/>
        <end position="370"/>
    </location>
</feature>
<evidence type="ECO:0000256" key="2">
    <source>
        <dbReference type="SAM" id="SignalP"/>
    </source>
</evidence>
<keyword evidence="2" id="KW-0732">Signal</keyword>
<dbReference type="EMBL" id="BPFB01000015">
    <property type="protein sequence ID" value="GIU46287.1"/>
    <property type="molecule type" value="Genomic_DNA"/>
</dbReference>
<dbReference type="InterPro" id="IPR006143">
    <property type="entry name" value="RND_pump_MFP"/>
</dbReference>
<dbReference type="SUPFAM" id="SSF111369">
    <property type="entry name" value="HlyD-like secretion proteins"/>
    <property type="match status" value="1"/>
</dbReference>
<dbReference type="Proteomes" id="UP000761574">
    <property type="component" value="Unassembled WGS sequence"/>
</dbReference>
<dbReference type="PROSITE" id="PS51257">
    <property type="entry name" value="PROKAR_LIPOPROTEIN"/>
    <property type="match status" value="1"/>
</dbReference>
<gene>
    <name evidence="3" type="ORF">TUM4630_16440</name>
</gene>
<dbReference type="Gene3D" id="1.10.287.470">
    <property type="entry name" value="Helix hairpin bin"/>
    <property type="match status" value="1"/>
</dbReference>
<reference evidence="3 4" key="1">
    <citation type="submission" date="2021-05" db="EMBL/GenBank/DDBJ databases">
        <title>Molecular characterization for Shewanella algae harboring chromosomal blaOXA-55-like strains isolated from clinical and environment sample.</title>
        <authorList>
            <person name="Ohama Y."/>
            <person name="Aoki K."/>
            <person name="Harada S."/>
            <person name="Moriya K."/>
            <person name="Ishii Y."/>
            <person name="Tateda K."/>
        </authorList>
    </citation>
    <scope>NUCLEOTIDE SEQUENCE [LARGE SCALE GENOMIC DNA]</scope>
    <source>
        <strain evidence="3 4">LMG 23746</strain>
    </source>
</reference>
<dbReference type="Gene3D" id="2.40.50.100">
    <property type="match status" value="1"/>
</dbReference>
<comment type="similarity">
    <text evidence="1">Belongs to the membrane fusion protein (MFP) (TC 8.A.1) family.</text>
</comment>
<accession>A0ABQ4PFE6</accession>
<evidence type="ECO:0000313" key="4">
    <source>
        <dbReference type="Proteomes" id="UP000761574"/>
    </source>
</evidence>
<feature type="signal peptide" evidence="2">
    <location>
        <begin position="1"/>
        <end position="24"/>
    </location>
</feature>
<dbReference type="PANTHER" id="PTHR30469">
    <property type="entry name" value="MULTIDRUG RESISTANCE PROTEIN MDTA"/>
    <property type="match status" value="1"/>
</dbReference>
<organism evidence="3 4">
    <name type="scientific">Shewanella algidipiscicola</name>
    <dbReference type="NCBI Taxonomy" id="614070"/>
    <lineage>
        <taxon>Bacteria</taxon>
        <taxon>Pseudomonadati</taxon>
        <taxon>Pseudomonadota</taxon>
        <taxon>Gammaproteobacteria</taxon>
        <taxon>Alteromonadales</taxon>
        <taxon>Shewanellaceae</taxon>
        <taxon>Shewanella</taxon>
    </lineage>
</organism>
<dbReference type="Gene3D" id="2.40.420.20">
    <property type="match status" value="1"/>
</dbReference>
<evidence type="ECO:0000313" key="3">
    <source>
        <dbReference type="EMBL" id="GIU46287.1"/>
    </source>
</evidence>
<keyword evidence="4" id="KW-1185">Reference proteome</keyword>
<protein>
    <submittedName>
        <fullName evidence="3">RND transporter MFP subunit</fullName>
    </submittedName>
</protein>